<dbReference type="Proteomes" id="UP000241193">
    <property type="component" value="Unassembled WGS sequence"/>
</dbReference>
<reference evidence="1 2" key="1">
    <citation type="submission" date="2018-03" db="EMBL/GenBank/DDBJ databases">
        <authorList>
            <person name="Keele B.F."/>
        </authorList>
    </citation>
    <scope>NUCLEOTIDE SEQUENCE [LARGE SCALE GENOMIC DNA]</scope>
    <source>
        <strain evidence="1 2">D20</strain>
    </source>
</reference>
<name>A0A2T4IJM9_9RHOO</name>
<dbReference type="AlphaFoldDB" id="A0A2T4IJM9"/>
<comment type="caution">
    <text evidence="1">The sequence shown here is derived from an EMBL/GenBank/DDBJ whole genome shotgun (WGS) entry which is preliminary data.</text>
</comment>
<evidence type="ECO:0000313" key="2">
    <source>
        <dbReference type="Proteomes" id="UP000241193"/>
    </source>
</evidence>
<dbReference type="EMBL" id="PZKC01000001">
    <property type="protein sequence ID" value="PTD97952.1"/>
    <property type="molecule type" value="Genomic_DNA"/>
</dbReference>
<sequence>MSSQLLLSVKWFSNEELMMDENESRLVLRFFWPHSSSRIHSMEMNHDARRLAQSALIAAIDGSYAMGFVKSIFLASARPNAAIKLIARKFAQGALRHHFKHARSRDLEDVEIYEVVRIELAGSLRERFWEVANGLPLARQIRLIHLNSPVSA</sequence>
<dbReference type="OrthoDB" id="9182105at2"/>
<keyword evidence="2" id="KW-1185">Reference proteome</keyword>
<accession>A0A2T4IJM9</accession>
<reference evidence="1 2" key="2">
    <citation type="submission" date="2018-04" db="EMBL/GenBank/DDBJ databases">
        <title>Thauera lacus sp. nov., isolated from an saline lake in Inner Mongolia, China.</title>
        <authorList>
            <person name="Liang Q.-Y."/>
        </authorList>
    </citation>
    <scope>NUCLEOTIDE SEQUENCE [LARGE SCALE GENOMIC DNA]</scope>
    <source>
        <strain evidence="1 2">D20</strain>
    </source>
</reference>
<gene>
    <name evidence="1" type="ORF">C8261_00580</name>
</gene>
<proteinExistence type="predicted"/>
<evidence type="ECO:0000313" key="1">
    <source>
        <dbReference type="EMBL" id="PTD97952.1"/>
    </source>
</evidence>
<protein>
    <submittedName>
        <fullName evidence="1">Uncharacterized protein</fullName>
    </submittedName>
</protein>
<organism evidence="1 2">
    <name type="scientific">Pseudothauera lacus</name>
    <dbReference type="NCBI Taxonomy" id="2136175"/>
    <lineage>
        <taxon>Bacteria</taxon>
        <taxon>Pseudomonadati</taxon>
        <taxon>Pseudomonadota</taxon>
        <taxon>Betaproteobacteria</taxon>
        <taxon>Rhodocyclales</taxon>
        <taxon>Zoogloeaceae</taxon>
        <taxon>Pseudothauera</taxon>
    </lineage>
</organism>
<dbReference type="RefSeq" id="WP_107491712.1">
    <property type="nucleotide sequence ID" value="NZ_PZKC01000001.1"/>
</dbReference>